<dbReference type="eggNOG" id="ENOG50315C6">
    <property type="taxonomic scope" value="Bacteria"/>
</dbReference>
<dbReference type="InterPro" id="IPR014993">
    <property type="entry name" value="DUF1841"/>
</dbReference>
<evidence type="ECO:0008006" key="3">
    <source>
        <dbReference type="Google" id="ProtNLM"/>
    </source>
</evidence>
<dbReference type="KEGG" id="kct:CDEE_0831"/>
<dbReference type="STRING" id="1208918.CDEE_0831"/>
<dbReference type="PATRIC" id="fig|1208918.3.peg.504"/>
<protein>
    <recommendedName>
        <fullName evidence="3">DUF1841 family protein</fullName>
    </recommendedName>
</protein>
<dbReference type="RefSeq" id="WP_015238353.1">
    <property type="nucleotide sequence ID" value="NC_020283.1"/>
</dbReference>
<sequence length="144" mass="17090">MFNPSIEQVRFFFIEAWGKFNNPRTQLLLSPIELLAIEWIKEHPEYHKVLEDRDSAKKDYNFKELNHNPFLHLSMHLAISEQIMINQPLGIKEAYVKLSEKTNKHKAAHKLIKCLETVMRESNIKKHQINHTRYIELIKITSSI</sequence>
<dbReference type="Pfam" id="PF08897">
    <property type="entry name" value="DUF1841"/>
    <property type="match status" value="1"/>
</dbReference>
<reference evidence="1 2" key="1">
    <citation type="journal article" date="2013" name="Genome Biol. Evol.">
        <title>Genome evolution and phylogenomic analysis of candidatus kinetoplastibacterium, the betaproteobacterial endosymbionts of strigomonas and angomonas.</title>
        <authorList>
            <person name="Alves J.M."/>
            <person name="Serrano M.G."/>
            <person name="Maia da Silva F."/>
            <person name="Voegtly L.J."/>
            <person name="Matveyev A.V."/>
            <person name="Teixeira M.M."/>
            <person name="Camargo E.P."/>
            <person name="Buck G.A."/>
        </authorList>
    </citation>
    <scope>NUCLEOTIDE SEQUENCE [LARGE SCALE GENOMIC DNA]</scope>
    <source>
        <strain evidence="1 2">TCC036E</strain>
    </source>
</reference>
<dbReference type="EMBL" id="CP003804">
    <property type="protein sequence ID" value="AGF47804.1"/>
    <property type="molecule type" value="Genomic_DNA"/>
</dbReference>
<dbReference type="HOGENOM" id="CLU_120353_0_0_4"/>
<evidence type="ECO:0000313" key="1">
    <source>
        <dbReference type="EMBL" id="AGF47804.1"/>
    </source>
</evidence>
<evidence type="ECO:0000313" key="2">
    <source>
        <dbReference type="Proteomes" id="UP000011686"/>
    </source>
</evidence>
<organism evidence="1 2">
    <name type="scientific">Candidatus Kinetoplastidibacterium crithidiae TCC036E</name>
    <dbReference type="NCBI Taxonomy" id="1208918"/>
    <lineage>
        <taxon>Bacteria</taxon>
        <taxon>Pseudomonadati</taxon>
        <taxon>Pseudomonadota</taxon>
        <taxon>Betaproteobacteria</taxon>
        <taxon>Candidatus Kinetoplastidibacterium</taxon>
    </lineage>
</organism>
<dbReference type="Proteomes" id="UP000011686">
    <property type="component" value="Chromosome"/>
</dbReference>
<gene>
    <name evidence="1" type="ORF">CDEE_0831</name>
</gene>
<keyword evidence="2" id="KW-1185">Reference proteome</keyword>
<name>M1LX78_9PROT</name>
<accession>M1LX78</accession>
<proteinExistence type="predicted"/>
<dbReference type="AlphaFoldDB" id="M1LX78"/>